<dbReference type="SUPFAM" id="SSF75011">
    <property type="entry name" value="3-carboxy-cis,cis-mucoante lactonizing enzyme"/>
    <property type="match status" value="1"/>
</dbReference>
<accession>A0A0S4IJ32</accession>
<dbReference type="Proteomes" id="UP000051952">
    <property type="component" value="Unassembled WGS sequence"/>
</dbReference>
<proteinExistence type="predicted"/>
<evidence type="ECO:0000313" key="2">
    <source>
        <dbReference type="EMBL" id="CUE74485.1"/>
    </source>
</evidence>
<keyword evidence="1" id="KW-1133">Transmembrane helix</keyword>
<dbReference type="PANTHER" id="PTHR46388">
    <property type="entry name" value="NHL REPEAT-CONTAINING PROTEIN 2"/>
    <property type="match status" value="1"/>
</dbReference>
<organism evidence="2 3">
    <name type="scientific">Bodo saltans</name>
    <name type="common">Flagellated protozoan</name>
    <dbReference type="NCBI Taxonomy" id="75058"/>
    <lineage>
        <taxon>Eukaryota</taxon>
        <taxon>Discoba</taxon>
        <taxon>Euglenozoa</taxon>
        <taxon>Kinetoplastea</taxon>
        <taxon>Metakinetoplastina</taxon>
        <taxon>Eubodonida</taxon>
        <taxon>Bodonidae</taxon>
        <taxon>Bodo</taxon>
    </lineage>
</organism>
<dbReference type="EMBL" id="CYKH01000165">
    <property type="protein sequence ID" value="CUE74485.1"/>
    <property type="molecule type" value="Genomic_DNA"/>
</dbReference>
<gene>
    <name evidence="2" type="ORF">BSAL_55740</name>
</gene>
<feature type="transmembrane region" description="Helical" evidence="1">
    <location>
        <begin position="1265"/>
        <end position="1289"/>
    </location>
</feature>
<dbReference type="InterPro" id="IPR011042">
    <property type="entry name" value="6-blade_b-propeller_TolB-like"/>
</dbReference>
<sequence length="1472" mass="154186">MVLMSNRNQLFPISFLPPIEHSPSMKRARLLSGAQWLAVCFVFLYCSDLLYPCRASALNAGPQVQSTTLVESATSVTTVYIDANSNVLYFGGGYPASGYIGRVALGSDCGTEPLTAVVVAGGKGQSGLQDGVGSGALFNGIHDIEGTADGKTLYLSDYYNNVIRMISISIAGGGVGAMFNVTTIAGSVAGFLDGIGRAAQLRPVGLALNAEESALYVGDYGNAAIRRITLSSMMVETLVQDSPSTPIATGLTFLRLTPDSECVIFADSSNHRVAKVSSVMGSATTITNIAGALGQIGVLDGVDGSRARFSYPRGLTFSPDASMLFVGSVGGNVIQAVRLDGTNPTITVVGNGTYGYTEAISKSRAYMQDPVATFNNIQGIALWELPAHPQRTNAAPWALIAADFSNGVIRCVSGPGVSSPFPPLAFEALASTAGTVRGVVSAGSSNDAYIHPVTGALFTSAGPTSNDQWTVVRYDLDNCSGAFIDSPVIIAGSTAGYADGVAKAALFSSIYGFAGDGGHMIYVTEYFSNYYVRSINITSFEVRTVAGNGVSALVDGVGAAASLRQPVGLACHPLRLVLYVAGLASPLRKIDLATRNVTTLNVDVNWPNFLRLTPSYDALFISSYKSHTIVVMDTAMETLIRVVAGASDVVGTADGFGSNSRFTNPEGIAFVGLEYGWPCLYVHEESPAYIREIRLRDQYVRTIPLVGLPAAFDIEGIISYTNRTSGEFGLLLINRGGTENKVFFMPIGIVPSPTPSASNDWTPSTTTSETRATTTVAHSLVAPSSSNSITSFNSYSDSFSATTRTSTASFVTLSTQALSDTTSMCRCSTDVVRVALSAPVGLCVACRVEIVGDTIAVLDGRASLDTFASTAPAQLQSAPIARASLLLLPSAPFLVTLVVNGSSCWYASSVATDGLNTLFLSGNVASSAGSQDDEFSSVIELLVTPKDGGWLSGLASGDLLYQSTSLRFNATLRCSTFGDLGANDRFVLVTVPCPALPRTLASEVSTGVVGLQWISAVGGPGASGAMGRLTAVRSLAMCSAAGGLIGLVTIELPACTETSAEDSVGGLLGNVVILVVVTFLLLTVCWLLSPPQSHTSLIVRLVAGARRTAFPSTLLPIATMLIPTTAGLAVVVLRDLADVTSPTAACQVSVTVTLVVLALCFCAVTVAVPVVTHLVATSHLVLLELRKSGRAKRSIHRSKLVLLVLPWLSKGYRWESTGGAEGDDEQRCHFAVLLSEFRLLWYCVLDLLTLFFIGVLAGVAQSSGNSAVCAGCGVATCCACIAQFGVCVWKQPFMSTFGNVCAALTLLLNAMSAGLQAALLVMQAASSSLLDVAVLDRLMVGSAVCDLCVMGISSLRLVLDLHELLNAVVRRVKNRCFSNVRDVQLIIPLQTLHGDAADGVLRSPSSSVSLALPTACDATPDNLYGGDCTDKKNHLDSELVGLFWDSDGNAVLQDDVMIEHDTTDLINFEVRN</sequence>
<dbReference type="SUPFAM" id="SSF63825">
    <property type="entry name" value="YWTD domain"/>
    <property type="match status" value="1"/>
</dbReference>
<evidence type="ECO:0000256" key="1">
    <source>
        <dbReference type="SAM" id="Phobius"/>
    </source>
</evidence>
<feature type="transmembrane region" description="Helical" evidence="1">
    <location>
        <begin position="1153"/>
        <end position="1183"/>
    </location>
</feature>
<feature type="transmembrane region" description="Helical" evidence="1">
    <location>
        <begin position="1067"/>
        <end position="1088"/>
    </location>
</feature>
<name>A0A0S4IJ32_BODSA</name>
<feature type="transmembrane region" description="Helical" evidence="1">
    <location>
        <begin position="1239"/>
        <end position="1259"/>
    </location>
</feature>
<evidence type="ECO:0000313" key="3">
    <source>
        <dbReference type="Proteomes" id="UP000051952"/>
    </source>
</evidence>
<keyword evidence="3" id="KW-1185">Reference proteome</keyword>
<keyword evidence="1" id="KW-0472">Membrane</keyword>
<feature type="transmembrane region" description="Helical" evidence="1">
    <location>
        <begin position="1338"/>
        <end position="1359"/>
    </location>
</feature>
<dbReference type="SUPFAM" id="SSF63829">
    <property type="entry name" value="Calcium-dependent phosphotriesterase"/>
    <property type="match status" value="1"/>
</dbReference>
<dbReference type="OrthoDB" id="273823at2759"/>
<protein>
    <submittedName>
        <fullName evidence="2">Membrane-associated protein, putative</fullName>
    </submittedName>
</protein>
<feature type="transmembrane region" description="Helical" evidence="1">
    <location>
        <begin position="1301"/>
        <end position="1326"/>
    </location>
</feature>
<dbReference type="VEuPathDB" id="TriTrypDB:BSAL_55740"/>
<feature type="transmembrane region" description="Helical" evidence="1">
    <location>
        <begin position="1109"/>
        <end position="1133"/>
    </location>
</feature>
<dbReference type="Gene3D" id="2.120.10.30">
    <property type="entry name" value="TolB, C-terminal domain"/>
    <property type="match status" value="4"/>
</dbReference>
<dbReference type="PANTHER" id="PTHR46388:SF2">
    <property type="entry name" value="NHL REPEAT-CONTAINING PROTEIN 2"/>
    <property type="match status" value="1"/>
</dbReference>
<keyword evidence="1" id="KW-0812">Transmembrane</keyword>
<reference evidence="3" key="1">
    <citation type="submission" date="2015-09" db="EMBL/GenBank/DDBJ databases">
        <authorList>
            <consortium name="Pathogen Informatics"/>
        </authorList>
    </citation>
    <scope>NUCLEOTIDE SEQUENCE [LARGE SCALE GENOMIC DNA]</scope>
    <source>
        <strain evidence="3">Lake Konstanz</strain>
    </source>
</reference>